<sequence length="81" mass="9251">MSQGQFEAQFEAQSNAYIIEIHDRAAGIITRDARGFRFFSSERLFDSLEGRQFRSARDAERAARAVFSELSRRASSQLFAN</sequence>
<dbReference type="Proteomes" id="UP000063308">
    <property type="component" value="Chromosome"/>
</dbReference>
<dbReference type="RefSeq" id="WP_060909333.1">
    <property type="nucleotide sequence ID" value="NZ_CP126038.1"/>
</dbReference>
<organism evidence="1 2">
    <name type="scientific">Bradyrhizobium diazoefficiens</name>
    <dbReference type="NCBI Taxonomy" id="1355477"/>
    <lineage>
        <taxon>Bacteria</taxon>
        <taxon>Pseudomonadati</taxon>
        <taxon>Pseudomonadota</taxon>
        <taxon>Alphaproteobacteria</taxon>
        <taxon>Hyphomicrobiales</taxon>
        <taxon>Nitrobacteraceae</taxon>
        <taxon>Bradyrhizobium</taxon>
    </lineage>
</organism>
<evidence type="ECO:0000313" key="1">
    <source>
        <dbReference type="EMBL" id="BAR56323.1"/>
    </source>
</evidence>
<reference evidence="1 2" key="1">
    <citation type="submission" date="2014-11" db="EMBL/GenBank/DDBJ databases">
        <title>Symbiosis island explosion on the genome of extra-slow-growing strains of soybean bradyrhizobia with massive insertion sequences.</title>
        <authorList>
            <person name="Iida T."/>
            <person name="Minamisawa K."/>
        </authorList>
    </citation>
    <scope>NUCLEOTIDE SEQUENCE [LARGE SCALE GENOMIC DNA]</scope>
    <source>
        <strain evidence="1 2">NK6</strain>
    </source>
</reference>
<dbReference type="EMBL" id="AP014685">
    <property type="protein sequence ID" value="BAR56323.1"/>
    <property type="molecule type" value="Genomic_DNA"/>
</dbReference>
<gene>
    <name evidence="1" type="ORF">NK6_3145</name>
</gene>
<protein>
    <submittedName>
        <fullName evidence="1">Uncharacterized protein</fullName>
    </submittedName>
</protein>
<name>A0A0E4BNN5_9BRAD</name>
<dbReference type="AlphaFoldDB" id="A0A0E4BNN5"/>
<proteinExistence type="predicted"/>
<evidence type="ECO:0000313" key="2">
    <source>
        <dbReference type="Proteomes" id="UP000063308"/>
    </source>
</evidence>
<accession>A0A0E4BNN5</accession>